<organism evidence="2 3">
    <name type="scientific">Rubroshorea leprosula</name>
    <dbReference type="NCBI Taxonomy" id="152421"/>
    <lineage>
        <taxon>Eukaryota</taxon>
        <taxon>Viridiplantae</taxon>
        <taxon>Streptophyta</taxon>
        <taxon>Embryophyta</taxon>
        <taxon>Tracheophyta</taxon>
        <taxon>Spermatophyta</taxon>
        <taxon>Magnoliopsida</taxon>
        <taxon>eudicotyledons</taxon>
        <taxon>Gunneridae</taxon>
        <taxon>Pentapetalae</taxon>
        <taxon>rosids</taxon>
        <taxon>malvids</taxon>
        <taxon>Malvales</taxon>
        <taxon>Dipterocarpaceae</taxon>
        <taxon>Rubroshorea</taxon>
    </lineage>
</organism>
<evidence type="ECO:0000313" key="3">
    <source>
        <dbReference type="Proteomes" id="UP001054252"/>
    </source>
</evidence>
<comment type="caution">
    <text evidence="2">The sequence shown here is derived from an EMBL/GenBank/DDBJ whole genome shotgun (WGS) entry which is preliminary data.</text>
</comment>
<gene>
    <name evidence="2" type="ORF">SLEP1_g54362</name>
</gene>
<evidence type="ECO:0000256" key="1">
    <source>
        <dbReference type="SAM" id="MobiDB-lite"/>
    </source>
</evidence>
<evidence type="ECO:0000313" key="2">
    <source>
        <dbReference type="EMBL" id="GKV47459.1"/>
    </source>
</evidence>
<protein>
    <submittedName>
        <fullName evidence="2">Uncharacterized protein</fullName>
    </submittedName>
</protein>
<name>A0AAV5ME57_9ROSI</name>
<proteinExistence type="predicted"/>
<feature type="compositionally biased region" description="Low complexity" evidence="1">
    <location>
        <begin position="45"/>
        <end position="59"/>
    </location>
</feature>
<reference evidence="2 3" key="1">
    <citation type="journal article" date="2021" name="Commun. Biol.">
        <title>The genome of Shorea leprosula (Dipterocarpaceae) highlights the ecological relevance of drought in aseasonal tropical rainforests.</title>
        <authorList>
            <person name="Ng K.K.S."/>
            <person name="Kobayashi M.J."/>
            <person name="Fawcett J.A."/>
            <person name="Hatakeyama M."/>
            <person name="Paape T."/>
            <person name="Ng C.H."/>
            <person name="Ang C.C."/>
            <person name="Tnah L.H."/>
            <person name="Lee C.T."/>
            <person name="Nishiyama T."/>
            <person name="Sese J."/>
            <person name="O'Brien M.J."/>
            <person name="Copetti D."/>
            <person name="Mohd Noor M.I."/>
            <person name="Ong R.C."/>
            <person name="Putra M."/>
            <person name="Sireger I.Z."/>
            <person name="Indrioko S."/>
            <person name="Kosugi Y."/>
            <person name="Izuno A."/>
            <person name="Isagi Y."/>
            <person name="Lee S.L."/>
            <person name="Shimizu K.K."/>
        </authorList>
    </citation>
    <scope>NUCLEOTIDE SEQUENCE [LARGE SCALE GENOMIC DNA]</scope>
    <source>
        <strain evidence="2">214</strain>
    </source>
</reference>
<accession>A0AAV5ME57</accession>
<feature type="region of interest" description="Disordered" evidence="1">
    <location>
        <begin position="41"/>
        <end position="91"/>
    </location>
</feature>
<dbReference type="Proteomes" id="UP001054252">
    <property type="component" value="Unassembled WGS sequence"/>
</dbReference>
<dbReference type="EMBL" id="BPVZ01000228">
    <property type="protein sequence ID" value="GKV47459.1"/>
    <property type="molecule type" value="Genomic_DNA"/>
</dbReference>
<keyword evidence="3" id="KW-1185">Reference proteome</keyword>
<feature type="compositionally biased region" description="Low complexity" evidence="1">
    <location>
        <begin position="70"/>
        <end position="82"/>
    </location>
</feature>
<dbReference type="AlphaFoldDB" id="A0AAV5ME57"/>
<sequence length="150" mass="16010">MSCSVTVSSSPVFSPSLSFFCNKTSIRSPSAEAFNLTLTHLKSTSSPSSPSPSSSPSSPFRIRIQKTSYGSLLSSSSSSSLGSGAGFGPESILKRKRPARLDILVATAMAFAAPLMESQGCREMESEGDGYSVYCKRGRREAMKDRFVET</sequence>